<evidence type="ECO:0000313" key="8">
    <source>
        <dbReference type="Proteomes" id="UP000315677"/>
    </source>
</evidence>
<name>A0A543D0D7_9PSEU</name>
<dbReference type="InterPro" id="IPR029016">
    <property type="entry name" value="GAF-like_dom_sf"/>
</dbReference>
<dbReference type="PROSITE" id="PS51078">
    <property type="entry name" value="ICLR_ED"/>
    <property type="match status" value="1"/>
</dbReference>
<dbReference type="PANTHER" id="PTHR30136">
    <property type="entry name" value="HELIX-TURN-HELIX TRANSCRIPTIONAL REGULATOR, ICLR FAMILY"/>
    <property type="match status" value="1"/>
</dbReference>
<proteinExistence type="predicted"/>
<dbReference type="Gene3D" id="1.10.10.10">
    <property type="entry name" value="Winged helix-like DNA-binding domain superfamily/Winged helix DNA-binding domain"/>
    <property type="match status" value="1"/>
</dbReference>
<organism evidence="7 8">
    <name type="scientific">Pseudonocardia kunmingensis</name>
    <dbReference type="NCBI Taxonomy" id="630975"/>
    <lineage>
        <taxon>Bacteria</taxon>
        <taxon>Bacillati</taxon>
        <taxon>Actinomycetota</taxon>
        <taxon>Actinomycetes</taxon>
        <taxon>Pseudonocardiales</taxon>
        <taxon>Pseudonocardiaceae</taxon>
        <taxon>Pseudonocardia</taxon>
    </lineage>
</organism>
<feature type="domain" description="IclR-ED" evidence="6">
    <location>
        <begin position="87"/>
        <end position="269"/>
    </location>
</feature>
<dbReference type="GO" id="GO:0003700">
    <property type="term" value="F:DNA-binding transcription factor activity"/>
    <property type="evidence" value="ECO:0007669"/>
    <property type="project" value="TreeGrafter"/>
</dbReference>
<evidence type="ECO:0000259" key="6">
    <source>
        <dbReference type="PROSITE" id="PS51078"/>
    </source>
</evidence>
<dbReference type="RefSeq" id="WP_142062241.1">
    <property type="nucleotide sequence ID" value="NZ_VFPA01000006.1"/>
</dbReference>
<protein>
    <submittedName>
        <fullName evidence="7">IclR family transcriptional regulator</fullName>
    </submittedName>
</protein>
<dbReference type="InterPro" id="IPR036390">
    <property type="entry name" value="WH_DNA-bd_sf"/>
</dbReference>
<evidence type="ECO:0000259" key="5">
    <source>
        <dbReference type="PROSITE" id="PS51077"/>
    </source>
</evidence>
<dbReference type="SUPFAM" id="SSF46785">
    <property type="entry name" value="Winged helix' DNA-binding domain"/>
    <property type="match status" value="1"/>
</dbReference>
<keyword evidence="8" id="KW-1185">Reference proteome</keyword>
<dbReference type="Proteomes" id="UP000315677">
    <property type="component" value="Unassembled WGS sequence"/>
</dbReference>
<dbReference type="InterPro" id="IPR014757">
    <property type="entry name" value="Tscrpt_reg_IclR_C"/>
</dbReference>
<dbReference type="Pfam" id="PF01614">
    <property type="entry name" value="IclR_C"/>
    <property type="match status" value="1"/>
</dbReference>
<keyword evidence="1" id="KW-0805">Transcription regulation</keyword>
<comment type="caution">
    <text evidence="7">The sequence shown here is derived from an EMBL/GenBank/DDBJ whole genome shotgun (WGS) entry which is preliminary data.</text>
</comment>
<dbReference type="Gene3D" id="3.30.450.40">
    <property type="match status" value="1"/>
</dbReference>
<dbReference type="InterPro" id="IPR050707">
    <property type="entry name" value="HTH_MetabolicPath_Reg"/>
</dbReference>
<dbReference type="InterPro" id="IPR005471">
    <property type="entry name" value="Tscrpt_reg_IclR_N"/>
</dbReference>
<evidence type="ECO:0000256" key="4">
    <source>
        <dbReference type="SAM" id="MobiDB-lite"/>
    </source>
</evidence>
<dbReference type="EMBL" id="VFPA01000006">
    <property type="protein sequence ID" value="TQM02823.1"/>
    <property type="molecule type" value="Genomic_DNA"/>
</dbReference>
<evidence type="ECO:0000256" key="3">
    <source>
        <dbReference type="ARBA" id="ARBA00023163"/>
    </source>
</evidence>
<keyword evidence="3" id="KW-0804">Transcription</keyword>
<feature type="region of interest" description="Disordered" evidence="4">
    <location>
        <begin position="1"/>
        <end position="21"/>
    </location>
</feature>
<dbReference type="SUPFAM" id="SSF55781">
    <property type="entry name" value="GAF domain-like"/>
    <property type="match status" value="1"/>
</dbReference>
<gene>
    <name evidence="7" type="ORF">FB558_7466</name>
</gene>
<feature type="domain" description="HTH iclR-type" evidence="5">
    <location>
        <begin position="25"/>
        <end position="86"/>
    </location>
</feature>
<dbReference type="GO" id="GO:0003677">
    <property type="term" value="F:DNA binding"/>
    <property type="evidence" value="ECO:0007669"/>
    <property type="project" value="UniProtKB-KW"/>
</dbReference>
<dbReference type="SMART" id="SM00346">
    <property type="entry name" value="HTH_ICLR"/>
    <property type="match status" value="1"/>
</dbReference>
<dbReference type="PANTHER" id="PTHR30136:SF24">
    <property type="entry name" value="HTH-TYPE TRANSCRIPTIONAL REPRESSOR ALLR"/>
    <property type="match status" value="1"/>
</dbReference>
<evidence type="ECO:0000313" key="7">
    <source>
        <dbReference type="EMBL" id="TQM02823.1"/>
    </source>
</evidence>
<reference evidence="7 8" key="1">
    <citation type="submission" date="2019-06" db="EMBL/GenBank/DDBJ databases">
        <title>Sequencing the genomes of 1000 actinobacteria strains.</title>
        <authorList>
            <person name="Klenk H.-P."/>
        </authorList>
    </citation>
    <scope>NUCLEOTIDE SEQUENCE [LARGE SCALE GENOMIC DNA]</scope>
    <source>
        <strain evidence="7 8">DSM 45301</strain>
    </source>
</reference>
<dbReference type="OrthoDB" id="8479143at2"/>
<dbReference type="Pfam" id="PF09339">
    <property type="entry name" value="HTH_IclR"/>
    <property type="match status" value="1"/>
</dbReference>
<dbReference type="GO" id="GO:0045892">
    <property type="term" value="P:negative regulation of DNA-templated transcription"/>
    <property type="evidence" value="ECO:0007669"/>
    <property type="project" value="TreeGrafter"/>
</dbReference>
<sequence length="278" mass="30212">MTEQQMSARRAASPATDDAAKPSHARNLVRAFALLDLLSEAVDGLTLAELAAAASLPEATVHRLLTVLQDLRVARTGEGGRWRVGRHLLELGASYLDSIEIRSEARDLMRRLTDDTGETCALGVLDEDRVVYIEKIDSPHPVRMHSRIGRSNPAVTSSLGRAILAFSPEWVVEQAMAAGLPRRTDRTITSASGLLAELDRCRQNGYSVDDAENEPGIRAAGAPVLDYRGRPVAALSVAGPEQRVPTSRLDELGRVTREAARELSLRLGYSPHRAGQLR</sequence>
<accession>A0A543D0D7</accession>
<evidence type="ECO:0000256" key="2">
    <source>
        <dbReference type="ARBA" id="ARBA00023125"/>
    </source>
</evidence>
<keyword evidence="2" id="KW-0238">DNA-binding</keyword>
<dbReference type="PROSITE" id="PS51077">
    <property type="entry name" value="HTH_ICLR"/>
    <property type="match status" value="1"/>
</dbReference>
<dbReference type="AlphaFoldDB" id="A0A543D0D7"/>
<dbReference type="InterPro" id="IPR036388">
    <property type="entry name" value="WH-like_DNA-bd_sf"/>
</dbReference>
<evidence type="ECO:0000256" key="1">
    <source>
        <dbReference type="ARBA" id="ARBA00023015"/>
    </source>
</evidence>